<dbReference type="Pfam" id="PF07992">
    <property type="entry name" value="Pyr_redox_2"/>
    <property type="match status" value="1"/>
</dbReference>
<keyword evidence="6" id="KW-0479">Metal-binding</keyword>
<proteinExistence type="inferred from homology"/>
<evidence type="ECO:0000256" key="9">
    <source>
        <dbReference type="ARBA" id="ARBA00023014"/>
    </source>
</evidence>
<sequence>MSTRFPNLGQPGQIGSLHLKNRMTVAAMGANLAEEDGSCGERIIAYHERQALGGAALIVMGATGVAWPGGAVQPRQVAISEDRHIPGLRAMAKACHRHGAKVAAQLHHGGIIAAQSFWNETPQVLLPSMPAKQRNDMADFLLTEEQLALYNPDAQAPQLHVMEKSDIEMLVERFAQAAGRAVEAGLDALEIHAGHGYIISEFLSPAMNRREDEYGGTLQNRARLLLEVLTAVRGRVGRDFPVWVKLDSQEFGREDGITLEDATATASMLAAAGVDALAVSSYHDSNRGATHSQSNIPHPPEHMVTNATAIRRAVSVPVISAGRIEAAAANDHIGQGHFDFFSMGRKILADPDLPKKLLNDRPADVRPCIYCYCCASQIYIRKAMKCAVNPETTRERELTLVATDRKKHIAVVGGGPAGMEVALRLSQRGHRVTLFEAGKRLGGTLQFASIPYEPNQKLLKWLVVQVAQSEVDVRLGMTVTASLLKPLGVDEVVVATGATRSMPEIEGSNRNFVFSGDELRALVMGEYCPTLYEKIGGFNRSLIGFAAKIGLTRRPGLMRLVSRAWLPLGKRIVIIGGELVGVELAEFLADRGREVVVLEQSDRAGKGLFLVRRMRLLTELAQHGVTVATGSKGVRIAEGRVSYKNTLGQERTVSADHVIVAKGASENSQLKEELHTAGLRVHAIGDCEGVAYIEGAIQAAAELAVTL</sequence>
<evidence type="ECO:0000256" key="7">
    <source>
        <dbReference type="ARBA" id="ARBA00023002"/>
    </source>
</evidence>
<evidence type="ECO:0000256" key="4">
    <source>
        <dbReference type="ARBA" id="ARBA00022630"/>
    </source>
</evidence>
<dbReference type="InterPro" id="IPR013785">
    <property type="entry name" value="Aldolase_TIM"/>
</dbReference>
<dbReference type="SUPFAM" id="SSF51395">
    <property type="entry name" value="FMN-linked oxidoreductases"/>
    <property type="match status" value="1"/>
</dbReference>
<feature type="domain" description="NADH:flavin oxidoreductase/NADH oxidase N-terminal" evidence="10">
    <location>
        <begin position="10"/>
        <end position="362"/>
    </location>
</feature>
<keyword evidence="5" id="KW-0288">FMN</keyword>
<keyword evidence="9" id="KW-0411">Iron-sulfur</keyword>
<dbReference type="Gene3D" id="3.20.20.70">
    <property type="entry name" value="Aldolase class I"/>
    <property type="match status" value="1"/>
</dbReference>
<evidence type="ECO:0000256" key="1">
    <source>
        <dbReference type="ARBA" id="ARBA00001917"/>
    </source>
</evidence>
<keyword evidence="13" id="KW-1185">Reference proteome</keyword>
<accession>A0ABT3T3W8</accession>
<dbReference type="RefSeq" id="WP_279248716.1">
    <property type="nucleotide sequence ID" value="NZ_SHNO01000001.1"/>
</dbReference>
<protein>
    <submittedName>
        <fullName evidence="12">FAD-dependent oxidoreductase</fullName>
    </submittedName>
</protein>
<dbReference type="PRINTS" id="PR00368">
    <property type="entry name" value="FADPNR"/>
</dbReference>
<gene>
    <name evidence="12" type="ORF">EYC82_06380</name>
</gene>
<evidence type="ECO:0000256" key="6">
    <source>
        <dbReference type="ARBA" id="ARBA00022723"/>
    </source>
</evidence>
<dbReference type="Proteomes" id="UP001143304">
    <property type="component" value="Unassembled WGS sequence"/>
</dbReference>
<evidence type="ECO:0000256" key="3">
    <source>
        <dbReference type="ARBA" id="ARBA00011048"/>
    </source>
</evidence>
<comment type="cofactor">
    <cofactor evidence="2">
        <name>[4Fe-4S] cluster</name>
        <dbReference type="ChEBI" id="CHEBI:49883"/>
    </cofactor>
</comment>
<dbReference type="InterPro" id="IPR023753">
    <property type="entry name" value="FAD/NAD-binding_dom"/>
</dbReference>
<dbReference type="Gene3D" id="3.40.50.720">
    <property type="entry name" value="NAD(P)-binding Rossmann-like Domain"/>
    <property type="match status" value="2"/>
</dbReference>
<evidence type="ECO:0000259" key="11">
    <source>
        <dbReference type="Pfam" id="PF07992"/>
    </source>
</evidence>
<comment type="cofactor">
    <cofactor evidence="1">
        <name>FMN</name>
        <dbReference type="ChEBI" id="CHEBI:58210"/>
    </cofactor>
</comment>
<evidence type="ECO:0000313" key="13">
    <source>
        <dbReference type="Proteomes" id="UP001143304"/>
    </source>
</evidence>
<keyword evidence="7" id="KW-0560">Oxidoreductase</keyword>
<evidence type="ECO:0000313" key="12">
    <source>
        <dbReference type="EMBL" id="MCX2976977.1"/>
    </source>
</evidence>
<evidence type="ECO:0000256" key="2">
    <source>
        <dbReference type="ARBA" id="ARBA00001966"/>
    </source>
</evidence>
<dbReference type="Gene3D" id="3.50.50.60">
    <property type="entry name" value="FAD/NAD(P)-binding domain"/>
    <property type="match status" value="3"/>
</dbReference>
<evidence type="ECO:0000259" key="10">
    <source>
        <dbReference type="Pfam" id="PF00724"/>
    </source>
</evidence>
<keyword evidence="8" id="KW-0408">Iron</keyword>
<dbReference type="InterPro" id="IPR036188">
    <property type="entry name" value="FAD/NAD-bd_sf"/>
</dbReference>
<keyword evidence="4" id="KW-0285">Flavoprotein</keyword>
<organism evidence="12 13">
    <name type="scientific">Candidatus Marimicrobium litorale</name>
    <dbReference type="NCBI Taxonomy" id="2518991"/>
    <lineage>
        <taxon>Bacteria</taxon>
        <taxon>Pseudomonadati</taxon>
        <taxon>Pseudomonadota</taxon>
        <taxon>Gammaproteobacteria</taxon>
        <taxon>Cellvibrionales</taxon>
        <taxon>Halieaceae</taxon>
        <taxon>Marimicrobium</taxon>
    </lineage>
</organism>
<dbReference type="SUPFAM" id="SSF51905">
    <property type="entry name" value="FAD/NAD(P)-binding domain"/>
    <property type="match status" value="1"/>
</dbReference>
<evidence type="ECO:0000256" key="8">
    <source>
        <dbReference type="ARBA" id="ARBA00023004"/>
    </source>
</evidence>
<name>A0ABT3T3W8_9GAMM</name>
<dbReference type="PANTHER" id="PTHR42917:SF2">
    <property type="entry name" value="2,4-DIENOYL-COA REDUCTASE [(2E)-ENOYL-COA-PRODUCING]"/>
    <property type="match status" value="1"/>
</dbReference>
<dbReference type="PANTHER" id="PTHR42917">
    <property type="entry name" value="2,4-DIENOYL-COA REDUCTASE"/>
    <property type="match status" value="1"/>
</dbReference>
<dbReference type="PRINTS" id="PR00411">
    <property type="entry name" value="PNDRDTASEI"/>
</dbReference>
<reference evidence="12" key="1">
    <citation type="submission" date="2019-02" db="EMBL/GenBank/DDBJ databases">
        <authorList>
            <person name="Li S.-H."/>
        </authorList>
    </citation>
    <scope>NUCLEOTIDE SEQUENCE</scope>
    <source>
        <strain evidence="12">IMCC11814</strain>
    </source>
</reference>
<comment type="caution">
    <text evidence="12">The sequence shown here is derived from an EMBL/GenBank/DDBJ whole genome shotgun (WGS) entry which is preliminary data.</text>
</comment>
<dbReference type="EMBL" id="SHNO01000001">
    <property type="protein sequence ID" value="MCX2976977.1"/>
    <property type="molecule type" value="Genomic_DNA"/>
</dbReference>
<comment type="similarity">
    <text evidence="3">In the N-terminal section; belongs to the NADH:flavin oxidoreductase/NADH oxidase family.</text>
</comment>
<dbReference type="InterPro" id="IPR001155">
    <property type="entry name" value="OxRdtase_FMN_N"/>
</dbReference>
<evidence type="ECO:0000256" key="5">
    <source>
        <dbReference type="ARBA" id="ARBA00022643"/>
    </source>
</evidence>
<dbReference type="InterPro" id="IPR051793">
    <property type="entry name" value="NADH:flavin_oxidoreductase"/>
</dbReference>
<feature type="domain" description="FAD/NAD(P)-binding" evidence="11">
    <location>
        <begin position="408"/>
        <end position="679"/>
    </location>
</feature>
<dbReference type="Pfam" id="PF00724">
    <property type="entry name" value="Oxidored_FMN"/>
    <property type="match status" value="1"/>
</dbReference>
<dbReference type="CDD" id="cd02803">
    <property type="entry name" value="OYE_like_FMN_family"/>
    <property type="match status" value="1"/>
</dbReference>